<dbReference type="SUPFAM" id="SSF46565">
    <property type="entry name" value="Chaperone J-domain"/>
    <property type="match status" value="1"/>
</dbReference>
<feature type="region of interest" description="Disordered" evidence="1">
    <location>
        <begin position="146"/>
        <end position="304"/>
    </location>
</feature>
<dbReference type="PANTHER" id="PTHR47422:SF1">
    <property type="entry name" value="DNAJ HEAT SHOCK N-TERMINAL DOMAIN-CONTAINING PROTEIN"/>
    <property type="match status" value="1"/>
</dbReference>
<dbReference type="InterPro" id="IPR022226">
    <property type="entry name" value="DUF3752"/>
</dbReference>
<organism evidence="3 4">
    <name type="scientific">[Myrmecia] bisecta</name>
    <dbReference type="NCBI Taxonomy" id="41462"/>
    <lineage>
        <taxon>Eukaryota</taxon>
        <taxon>Viridiplantae</taxon>
        <taxon>Chlorophyta</taxon>
        <taxon>core chlorophytes</taxon>
        <taxon>Trebouxiophyceae</taxon>
        <taxon>Trebouxiales</taxon>
        <taxon>Trebouxiaceae</taxon>
        <taxon>Myrmecia</taxon>
    </lineage>
</organism>
<dbReference type="PANTHER" id="PTHR47422">
    <property type="entry name" value="DNAJ HEAT SHOCK N-TERMINAL DOMAIN-CONTAINING PROTEIN"/>
    <property type="match status" value="1"/>
</dbReference>
<feature type="region of interest" description="Disordered" evidence="1">
    <location>
        <begin position="321"/>
        <end position="352"/>
    </location>
</feature>
<feature type="compositionally biased region" description="Polar residues" evidence="1">
    <location>
        <begin position="635"/>
        <end position="647"/>
    </location>
</feature>
<sequence>MGAHGTCEEAIANVAAFADASTDEDRDLVKSSKHASKSKSKLAKGREAVRGLRDILACWPDLRKDLREILWRLDQGQALDVTSIPDVAFRAQLVKLFDNLQLRKTEKGVYGRSKTGAPVLTFLGPIFEELPAEPSAAMLSSMKLAANGDQSHGDDSHRPDPTPAQQRSPGGSSQERKAGSGAADAGAAAQRAQQQQDAEGAQEEVPEEEGPEPLVIGPDMGPLRDALGQDADVADRHTSVANGGAVNGDREAYHREALGSSEGDDRSPGAAGAGSGEPTEADGDAAAGSNAIGTGRRVAGPAMPPPEVLAAAAQVAAEMLAAEEEEEEDFELVGPPPPEMVQEVEDAGDDERSVEVVRVLRLLEEGKRTPEGPDAYAVVGVEPTAKSGEIKKRYWRLSLLIHPDKCPHPRANEAFQAVSKAAKALQDQSRRSAIDRQREDDVLRRHAVAAAEQQERERQWRMVRGEATAEDLAGPVQRGPAARDSWMTDLPVERRPKPPSQKNQTTFAKNSIQGRGDTSAWTDTPAQRLERLQNGAGQAALPSTLSAADQRRASATAKLVDQYNASSRRRTLVEQHQERLEAEKKAKTKKRKAEGKPDEGSEAWVGNHPWRPFDREKDLGAVPGKPISKEELLKQSGTLSNRFGDTSKTQRHFL</sequence>
<evidence type="ECO:0000256" key="1">
    <source>
        <dbReference type="SAM" id="MobiDB-lite"/>
    </source>
</evidence>
<keyword evidence="4" id="KW-1185">Reference proteome</keyword>
<feature type="compositionally biased region" description="Polar residues" evidence="1">
    <location>
        <begin position="500"/>
        <end position="513"/>
    </location>
</feature>
<dbReference type="InterPro" id="IPR001623">
    <property type="entry name" value="DnaJ_domain"/>
</dbReference>
<evidence type="ECO:0000313" key="3">
    <source>
        <dbReference type="EMBL" id="KAK9803593.1"/>
    </source>
</evidence>
<reference evidence="3 4" key="1">
    <citation type="journal article" date="2024" name="Nat. Commun.">
        <title>Phylogenomics reveals the evolutionary origins of lichenization in chlorophyte algae.</title>
        <authorList>
            <person name="Puginier C."/>
            <person name="Libourel C."/>
            <person name="Otte J."/>
            <person name="Skaloud P."/>
            <person name="Haon M."/>
            <person name="Grisel S."/>
            <person name="Petersen M."/>
            <person name="Berrin J.G."/>
            <person name="Delaux P.M."/>
            <person name="Dal Grande F."/>
            <person name="Keller J."/>
        </authorList>
    </citation>
    <scope>NUCLEOTIDE SEQUENCE [LARGE SCALE GENOMIC DNA]</scope>
    <source>
        <strain evidence="3 4">SAG 2043</strain>
    </source>
</reference>
<feature type="compositionally biased region" description="Basic and acidic residues" evidence="1">
    <location>
        <begin position="571"/>
        <end position="585"/>
    </location>
</feature>
<dbReference type="CDD" id="cd06257">
    <property type="entry name" value="DnaJ"/>
    <property type="match status" value="1"/>
</dbReference>
<dbReference type="AlphaFoldDB" id="A0AAW1P3U7"/>
<evidence type="ECO:0000259" key="2">
    <source>
        <dbReference type="PROSITE" id="PS50076"/>
    </source>
</evidence>
<accession>A0AAW1P3U7</accession>
<feature type="compositionally biased region" description="Acidic residues" evidence="1">
    <location>
        <begin position="321"/>
        <end position="331"/>
    </location>
</feature>
<feature type="compositionally biased region" description="Basic and acidic residues" evidence="1">
    <location>
        <begin position="453"/>
        <end position="464"/>
    </location>
</feature>
<feature type="compositionally biased region" description="Basic and acidic residues" evidence="1">
    <location>
        <begin position="151"/>
        <end position="160"/>
    </location>
</feature>
<dbReference type="Proteomes" id="UP001489004">
    <property type="component" value="Unassembled WGS sequence"/>
</dbReference>
<feature type="compositionally biased region" description="Low complexity" evidence="1">
    <location>
        <begin position="179"/>
        <end position="199"/>
    </location>
</feature>
<name>A0AAW1P3U7_9CHLO</name>
<dbReference type="Gene3D" id="1.10.287.110">
    <property type="entry name" value="DnaJ domain"/>
    <property type="match status" value="1"/>
</dbReference>
<dbReference type="PRINTS" id="PR00625">
    <property type="entry name" value="JDOMAIN"/>
</dbReference>
<dbReference type="Pfam" id="PF12572">
    <property type="entry name" value="DUF3752"/>
    <property type="match status" value="1"/>
</dbReference>
<proteinExistence type="predicted"/>
<feature type="region of interest" description="Disordered" evidence="1">
    <location>
        <begin position="449"/>
        <end position="521"/>
    </location>
</feature>
<comment type="caution">
    <text evidence="3">The sequence shown here is derived from an EMBL/GenBank/DDBJ whole genome shotgun (WGS) entry which is preliminary data.</text>
</comment>
<dbReference type="PROSITE" id="PS50076">
    <property type="entry name" value="DNAJ_2"/>
    <property type="match status" value="1"/>
</dbReference>
<protein>
    <recommendedName>
        <fullName evidence="2">J domain-containing protein</fullName>
    </recommendedName>
</protein>
<dbReference type="Pfam" id="PF00226">
    <property type="entry name" value="DnaJ"/>
    <property type="match status" value="1"/>
</dbReference>
<evidence type="ECO:0000313" key="4">
    <source>
        <dbReference type="Proteomes" id="UP001489004"/>
    </source>
</evidence>
<feature type="region of interest" description="Disordered" evidence="1">
    <location>
        <begin position="559"/>
        <end position="654"/>
    </location>
</feature>
<feature type="domain" description="J" evidence="2">
    <location>
        <begin position="374"/>
        <end position="438"/>
    </location>
</feature>
<gene>
    <name evidence="3" type="ORF">WJX72_003080</name>
</gene>
<dbReference type="EMBL" id="JALJOR010000020">
    <property type="protein sequence ID" value="KAK9803593.1"/>
    <property type="molecule type" value="Genomic_DNA"/>
</dbReference>
<dbReference type="SMART" id="SM00271">
    <property type="entry name" value="DnaJ"/>
    <property type="match status" value="1"/>
</dbReference>
<feature type="compositionally biased region" description="Basic and acidic residues" evidence="1">
    <location>
        <begin position="248"/>
        <end position="267"/>
    </location>
</feature>
<feature type="compositionally biased region" description="Polar residues" evidence="1">
    <location>
        <begin position="163"/>
        <end position="173"/>
    </location>
</feature>
<dbReference type="InterPro" id="IPR036869">
    <property type="entry name" value="J_dom_sf"/>
</dbReference>
<feature type="compositionally biased region" description="Acidic residues" evidence="1">
    <location>
        <begin position="200"/>
        <end position="211"/>
    </location>
</feature>